<evidence type="ECO:0000259" key="5">
    <source>
        <dbReference type="PROSITE" id="PS50090"/>
    </source>
</evidence>
<dbReference type="Gene3D" id="1.10.10.60">
    <property type="entry name" value="Homeodomain-like"/>
    <property type="match status" value="3"/>
</dbReference>
<dbReference type="GO" id="GO:0019185">
    <property type="term" value="C:snRNA-activating protein complex"/>
    <property type="evidence" value="ECO:0007669"/>
    <property type="project" value="TreeGrafter"/>
</dbReference>
<dbReference type="GeneID" id="25316271"/>
<dbReference type="Pfam" id="PF00249">
    <property type="entry name" value="Myb_DNA-binding"/>
    <property type="match status" value="1"/>
</dbReference>
<dbReference type="GO" id="GO:0042795">
    <property type="term" value="P:snRNA transcription by RNA polymerase II"/>
    <property type="evidence" value="ECO:0007669"/>
    <property type="project" value="TreeGrafter"/>
</dbReference>
<feature type="domain" description="Myb-like" evidence="5">
    <location>
        <begin position="4"/>
        <end position="62"/>
    </location>
</feature>
<name>A0A0F4YUS2_RASE3</name>
<evidence type="ECO:0000313" key="8">
    <source>
        <dbReference type="Proteomes" id="UP000053958"/>
    </source>
</evidence>
<feature type="domain" description="Myb-like" evidence="5">
    <location>
        <begin position="66"/>
        <end position="112"/>
    </location>
</feature>
<sequence>MAATTPRAMNRWTKEEDKKLRQQVLKYRASNAPDQSIPWRKIAQLLPGRSNKDCRKRWCKIDDRWKRGPWQPDEERRLKDAVSEIGRAWVSVSAAVGTRSPDQCAKHWQNALDPSLTRRDWEESEVKIFCEAVSLHGHHWSKIQQQAFPGRSKLDLSNRLALILRRMGEPLIAVDSKHSVQADEKVERGDDPLLHPQGGAVSGLWQEGSFDAWNPLRGLDSNAFCSDIEDEFQSSNDLVGAQGCSTSEGNHSPWTPEITASFNIDPDMTGGYEESAAAATAASESQRLTEPNSDSVSRKVTIILEDVDVNAQNEIINHLLQSKIRTTIHVD</sequence>
<dbReference type="PANTHER" id="PTHR46621:SF1">
    <property type="entry name" value="SNRNA-ACTIVATING PROTEIN COMPLEX SUBUNIT 4"/>
    <property type="match status" value="1"/>
</dbReference>
<dbReference type="InterPro" id="IPR009057">
    <property type="entry name" value="Homeodomain-like_sf"/>
</dbReference>
<evidence type="ECO:0000256" key="1">
    <source>
        <dbReference type="ARBA" id="ARBA00023015"/>
    </source>
</evidence>
<keyword evidence="3" id="KW-0804">Transcription</keyword>
<dbReference type="GO" id="GO:0000978">
    <property type="term" value="F:RNA polymerase II cis-regulatory region sequence-specific DNA binding"/>
    <property type="evidence" value="ECO:0007669"/>
    <property type="project" value="TreeGrafter"/>
</dbReference>
<dbReference type="AlphaFoldDB" id="A0A0F4YUS2"/>
<dbReference type="Proteomes" id="UP000053958">
    <property type="component" value="Unassembled WGS sequence"/>
</dbReference>
<dbReference type="EMBL" id="LASV01000160">
    <property type="protein sequence ID" value="KKA22032.1"/>
    <property type="molecule type" value="Genomic_DNA"/>
</dbReference>
<dbReference type="PROSITE" id="PS51294">
    <property type="entry name" value="HTH_MYB"/>
    <property type="match status" value="2"/>
</dbReference>
<dbReference type="CDD" id="cd00167">
    <property type="entry name" value="SANT"/>
    <property type="match status" value="3"/>
</dbReference>
<feature type="domain" description="HTH myb-type" evidence="6">
    <location>
        <begin position="62"/>
        <end position="116"/>
    </location>
</feature>
<reference evidence="7 8" key="1">
    <citation type="submission" date="2015-04" db="EMBL/GenBank/DDBJ databases">
        <authorList>
            <person name="Heijne W.H."/>
            <person name="Fedorova N.D."/>
            <person name="Nierman W.C."/>
            <person name="Vollebregt A.W."/>
            <person name="Zhao Z."/>
            <person name="Wu L."/>
            <person name="Kumar M."/>
            <person name="Stam H."/>
            <person name="van den Berg M.A."/>
            <person name="Pel H.J."/>
        </authorList>
    </citation>
    <scope>NUCLEOTIDE SEQUENCE [LARGE SCALE GENOMIC DNA]</scope>
    <source>
        <strain evidence="7 8">CBS 393.64</strain>
    </source>
</reference>
<dbReference type="RefSeq" id="XP_013328644.1">
    <property type="nucleotide sequence ID" value="XM_013473190.1"/>
</dbReference>
<evidence type="ECO:0000256" key="2">
    <source>
        <dbReference type="ARBA" id="ARBA00023125"/>
    </source>
</evidence>
<feature type="domain" description="Myb-like" evidence="5">
    <location>
        <begin position="113"/>
        <end position="164"/>
    </location>
</feature>
<evidence type="ECO:0000256" key="3">
    <source>
        <dbReference type="ARBA" id="ARBA00023163"/>
    </source>
</evidence>
<dbReference type="SMART" id="SM00717">
    <property type="entry name" value="SANT"/>
    <property type="match status" value="3"/>
</dbReference>
<dbReference type="InterPro" id="IPR051575">
    <property type="entry name" value="Myb-like_DNA-bd"/>
</dbReference>
<evidence type="ECO:0000256" key="4">
    <source>
        <dbReference type="ARBA" id="ARBA00023242"/>
    </source>
</evidence>
<dbReference type="PANTHER" id="PTHR46621">
    <property type="entry name" value="SNRNA-ACTIVATING PROTEIN COMPLEX SUBUNIT 4"/>
    <property type="match status" value="1"/>
</dbReference>
<evidence type="ECO:0000259" key="6">
    <source>
        <dbReference type="PROSITE" id="PS51294"/>
    </source>
</evidence>
<dbReference type="GO" id="GO:0042796">
    <property type="term" value="P:snRNA transcription by RNA polymerase III"/>
    <property type="evidence" value="ECO:0007669"/>
    <property type="project" value="TreeGrafter"/>
</dbReference>
<dbReference type="SUPFAM" id="SSF46689">
    <property type="entry name" value="Homeodomain-like"/>
    <property type="match status" value="2"/>
</dbReference>
<organism evidence="7 8">
    <name type="scientific">Rasamsonia emersonii (strain ATCC 16479 / CBS 393.64 / IMI 116815)</name>
    <dbReference type="NCBI Taxonomy" id="1408163"/>
    <lineage>
        <taxon>Eukaryota</taxon>
        <taxon>Fungi</taxon>
        <taxon>Dikarya</taxon>
        <taxon>Ascomycota</taxon>
        <taxon>Pezizomycotina</taxon>
        <taxon>Eurotiomycetes</taxon>
        <taxon>Eurotiomycetidae</taxon>
        <taxon>Eurotiales</taxon>
        <taxon>Trichocomaceae</taxon>
        <taxon>Rasamsonia</taxon>
    </lineage>
</organism>
<keyword evidence="2" id="KW-0238">DNA-binding</keyword>
<dbReference type="InterPro" id="IPR017930">
    <property type="entry name" value="Myb_dom"/>
</dbReference>
<gene>
    <name evidence="7" type="ORF">T310_3922</name>
</gene>
<keyword evidence="1" id="KW-0805">Transcription regulation</keyword>
<proteinExistence type="predicted"/>
<evidence type="ECO:0000313" key="7">
    <source>
        <dbReference type="EMBL" id="KKA22032.1"/>
    </source>
</evidence>
<protein>
    <submittedName>
        <fullName evidence="7">Uncharacterized protein</fullName>
    </submittedName>
</protein>
<feature type="domain" description="HTH myb-type" evidence="6">
    <location>
        <begin position="11"/>
        <end position="60"/>
    </location>
</feature>
<comment type="caution">
    <text evidence="7">The sequence shown here is derived from an EMBL/GenBank/DDBJ whole genome shotgun (WGS) entry which is preliminary data.</text>
</comment>
<dbReference type="STRING" id="1408163.A0A0F4YUS2"/>
<dbReference type="GO" id="GO:0001006">
    <property type="term" value="F:RNA polymerase III type 3 promoter sequence-specific DNA binding"/>
    <property type="evidence" value="ECO:0007669"/>
    <property type="project" value="TreeGrafter"/>
</dbReference>
<keyword evidence="8" id="KW-1185">Reference proteome</keyword>
<keyword evidence="4" id="KW-0539">Nucleus</keyword>
<dbReference type="OrthoDB" id="2143914at2759"/>
<dbReference type="PROSITE" id="PS50090">
    <property type="entry name" value="MYB_LIKE"/>
    <property type="match status" value="3"/>
</dbReference>
<dbReference type="InterPro" id="IPR001005">
    <property type="entry name" value="SANT/Myb"/>
</dbReference>
<accession>A0A0F4YUS2</accession>
<dbReference type="Pfam" id="PF13921">
    <property type="entry name" value="Myb_DNA-bind_6"/>
    <property type="match status" value="1"/>
</dbReference>